<feature type="region of interest" description="Disordered" evidence="1">
    <location>
        <begin position="36"/>
        <end position="69"/>
    </location>
</feature>
<reference evidence="2 3" key="1">
    <citation type="submission" date="2019-03" db="EMBL/GenBank/DDBJ databases">
        <authorList>
            <person name="Kox A.R. M."/>
        </authorList>
    </citation>
    <scope>NUCLEOTIDE SEQUENCE [LARGE SCALE GENOMIC DNA]</scope>
    <source>
        <strain evidence="2">MTUNDRAET4 annotated genome</strain>
    </source>
</reference>
<evidence type="ECO:0000313" key="2">
    <source>
        <dbReference type="EMBL" id="VFU10494.1"/>
    </source>
</evidence>
<dbReference type="Proteomes" id="UP000294360">
    <property type="component" value="Chromosome"/>
</dbReference>
<dbReference type="EMBL" id="LR536450">
    <property type="protein sequence ID" value="VFU10494.1"/>
    <property type="molecule type" value="Genomic_DNA"/>
</dbReference>
<evidence type="ECO:0000313" key="3">
    <source>
        <dbReference type="Proteomes" id="UP000294360"/>
    </source>
</evidence>
<feature type="compositionally biased region" description="Basic and acidic residues" evidence="1">
    <location>
        <begin position="40"/>
        <end position="58"/>
    </location>
</feature>
<accession>A0A4U8Z4S8</accession>
<dbReference type="AlphaFoldDB" id="A0A4U8Z4S8"/>
<evidence type="ECO:0000256" key="1">
    <source>
        <dbReference type="SAM" id="MobiDB-lite"/>
    </source>
</evidence>
<feature type="compositionally biased region" description="Basic residues" evidence="1">
    <location>
        <begin position="59"/>
        <end position="69"/>
    </location>
</feature>
<organism evidence="2 3">
    <name type="scientific">Methylocella tundrae</name>
    <dbReference type="NCBI Taxonomy" id="227605"/>
    <lineage>
        <taxon>Bacteria</taxon>
        <taxon>Pseudomonadati</taxon>
        <taxon>Pseudomonadota</taxon>
        <taxon>Alphaproteobacteria</taxon>
        <taxon>Hyphomicrobiales</taxon>
        <taxon>Beijerinckiaceae</taxon>
        <taxon>Methylocella</taxon>
    </lineage>
</organism>
<dbReference type="KEGG" id="mtun:MTUNDRAET4_3607"/>
<name>A0A4U8Z4S8_METTU</name>
<sequence length="88" mass="10032">MLRATKTRCFSIVLIETIDNLAALLAERKDYFRSPATNATEEHRSAADETTARGEAIKGRGRFGRTRAPRFNHCHRNETISNFSIEHQ</sequence>
<gene>
    <name evidence="2" type="ORF">MTUNDRAET4_3607</name>
</gene>
<protein>
    <submittedName>
        <fullName evidence="2">Uncharacterized protein</fullName>
    </submittedName>
</protein>
<proteinExistence type="predicted"/>